<name>A0ABP5PYM1_9ACTN</name>
<proteinExistence type="predicted"/>
<sequence>MVTRPGDDLLDPTPSILLTAPSEQDIAKAEALMASLPKVRWDDLEAAAEITEAIARRLGDDRALLRTLVGRALRTPELREKFECHALDDKIVIWDDQDKGLRIRLRLANTDQYERVHNHRYSFTAYILHGAYQHTLYATDQPLDESADVSRFWPYFVREEPAGRCITLDHEQLHTTITEPETISLMIQSPARKQRAFMIRRDDGTVWYRLGAAEESAERRAEVRMSDERMHHWLSRLEAFGLL</sequence>
<protein>
    <submittedName>
        <fullName evidence="1">Uncharacterized protein</fullName>
    </submittedName>
</protein>
<organism evidence="1 2">
    <name type="scientific">Streptomyces indiaensis</name>
    <dbReference type="NCBI Taxonomy" id="284033"/>
    <lineage>
        <taxon>Bacteria</taxon>
        <taxon>Bacillati</taxon>
        <taxon>Actinomycetota</taxon>
        <taxon>Actinomycetes</taxon>
        <taxon>Kitasatosporales</taxon>
        <taxon>Streptomycetaceae</taxon>
        <taxon>Streptomyces</taxon>
    </lineage>
</organism>
<comment type="caution">
    <text evidence="1">The sequence shown here is derived from an EMBL/GenBank/DDBJ whole genome shotgun (WGS) entry which is preliminary data.</text>
</comment>
<dbReference type="RefSeq" id="WP_234848864.1">
    <property type="nucleotide sequence ID" value="NZ_BAAART010000011.1"/>
</dbReference>
<gene>
    <name evidence="1" type="ORF">GCM10010104_05960</name>
</gene>
<evidence type="ECO:0000313" key="1">
    <source>
        <dbReference type="EMBL" id="GAA2219406.1"/>
    </source>
</evidence>
<dbReference type="InterPro" id="IPR011051">
    <property type="entry name" value="RmlC_Cupin_sf"/>
</dbReference>
<dbReference type="EMBL" id="BAAART010000011">
    <property type="protein sequence ID" value="GAA2219406.1"/>
    <property type="molecule type" value="Genomic_DNA"/>
</dbReference>
<reference evidence="2" key="1">
    <citation type="journal article" date="2019" name="Int. J. Syst. Evol. Microbiol.">
        <title>The Global Catalogue of Microorganisms (GCM) 10K type strain sequencing project: providing services to taxonomists for standard genome sequencing and annotation.</title>
        <authorList>
            <consortium name="The Broad Institute Genomics Platform"/>
            <consortium name="The Broad Institute Genome Sequencing Center for Infectious Disease"/>
            <person name="Wu L."/>
            <person name="Ma J."/>
        </authorList>
    </citation>
    <scope>NUCLEOTIDE SEQUENCE [LARGE SCALE GENOMIC DNA]</scope>
    <source>
        <strain evidence="2">JCM 3053</strain>
    </source>
</reference>
<keyword evidence="2" id="KW-1185">Reference proteome</keyword>
<dbReference type="SUPFAM" id="SSF51182">
    <property type="entry name" value="RmlC-like cupins"/>
    <property type="match status" value="1"/>
</dbReference>
<dbReference type="Proteomes" id="UP001501474">
    <property type="component" value="Unassembled WGS sequence"/>
</dbReference>
<accession>A0ABP5PYM1</accession>
<evidence type="ECO:0000313" key="2">
    <source>
        <dbReference type="Proteomes" id="UP001501474"/>
    </source>
</evidence>